<dbReference type="RefSeq" id="WP_147073232.1">
    <property type="nucleotide sequence ID" value="NZ_AP021884.1"/>
</dbReference>
<dbReference type="CDD" id="cd18011">
    <property type="entry name" value="DEXDc_RapA"/>
    <property type="match status" value="1"/>
</dbReference>
<evidence type="ECO:0000259" key="5">
    <source>
        <dbReference type="PROSITE" id="PS51192"/>
    </source>
</evidence>
<keyword evidence="1" id="KW-0547">Nucleotide-binding</keyword>
<protein>
    <submittedName>
        <fullName evidence="7">Helicase</fullName>
    </submittedName>
</protein>
<dbReference type="InterPro" id="IPR001650">
    <property type="entry name" value="Helicase_C-like"/>
</dbReference>
<dbReference type="PROSITE" id="PS51192">
    <property type="entry name" value="HELICASE_ATP_BIND_1"/>
    <property type="match status" value="1"/>
</dbReference>
<evidence type="ECO:0000313" key="8">
    <source>
        <dbReference type="Proteomes" id="UP000321337"/>
    </source>
</evidence>
<feature type="domain" description="Helicase ATP-binding" evidence="5">
    <location>
        <begin position="104"/>
        <end position="295"/>
    </location>
</feature>
<comment type="caution">
    <text evidence="7">The sequence shown here is derived from an EMBL/GenBank/DDBJ whole genome shotgun (WGS) entry which is preliminary data.</text>
</comment>
<evidence type="ECO:0000259" key="6">
    <source>
        <dbReference type="PROSITE" id="PS51194"/>
    </source>
</evidence>
<reference evidence="7 8" key="1">
    <citation type="submission" date="2019-07" db="EMBL/GenBank/DDBJ databases">
        <title>Whole genome shotgun sequence of Thiobacillus plumbophilus NBRC 107929.</title>
        <authorList>
            <person name="Hosoyama A."/>
            <person name="Uohara A."/>
            <person name="Ohji S."/>
            <person name="Ichikawa N."/>
        </authorList>
    </citation>
    <scope>NUCLEOTIDE SEQUENCE [LARGE SCALE GENOMIC DNA]</scope>
    <source>
        <strain evidence="7 8">NBRC 107929</strain>
    </source>
</reference>
<dbReference type="Pfam" id="PF00271">
    <property type="entry name" value="Helicase_C"/>
    <property type="match status" value="1"/>
</dbReference>
<dbReference type="GO" id="GO:0016787">
    <property type="term" value="F:hydrolase activity"/>
    <property type="evidence" value="ECO:0007669"/>
    <property type="project" value="UniProtKB-KW"/>
</dbReference>
<feature type="domain" description="Helicase C-terminal" evidence="6">
    <location>
        <begin position="467"/>
        <end position="616"/>
    </location>
</feature>
<evidence type="ECO:0000313" key="7">
    <source>
        <dbReference type="EMBL" id="GEP30810.1"/>
    </source>
</evidence>
<evidence type="ECO:0000256" key="2">
    <source>
        <dbReference type="ARBA" id="ARBA00022801"/>
    </source>
</evidence>
<dbReference type="SUPFAM" id="SSF52540">
    <property type="entry name" value="P-loop containing nucleoside triphosphate hydrolases"/>
    <property type="match status" value="2"/>
</dbReference>
<dbReference type="InterPro" id="IPR057342">
    <property type="entry name" value="DEXDc_RapA"/>
</dbReference>
<dbReference type="Proteomes" id="UP000321337">
    <property type="component" value="Unassembled WGS sequence"/>
</dbReference>
<dbReference type="InterPro" id="IPR038718">
    <property type="entry name" value="SNF2-like_sf"/>
</dbReference>
<accession>A0A512L8L7</accession>
<dbReference type="SMART" id="SM00490">
    <property type="entry name" value="HELICc"/>
    <property type="match status" value="1"/>
</dbReference>
<evidence type="ECO:0000256" key="4">
    <source>
        <dbReference type="ARBA" id="ARBA00022840"/>
    </source>
</evidence>
<dbReference type="InterPro" id="IPR027417">
    <property type="entry name" value="P-loop_NTPase"/>
</dbReference>
<dbReference type="InterPro" id="IPR000330">
    <property type="entry name" value="SNF2_N"/>
</dbReference>
<dbReference type="OrthoDB" id="9814088at2"/>
<proteinExistence type="predicted"/>
<dbReference type="Pfam" id="PF00176">
    <property type="entry name" value="SNF2-rel_dom"/>
    <property type="match status" value="1"/>
</dbReference>
<dbReference type="GO" id="GO:0004386">
    <property type="term" value="F:helicase activity"/>
    <property type="evidence" value="ECO:0007669"/>
    <property type="project" value="UniProtKB-KW"/>
</dbReference>
<keyword evidence="8" id="KW-1185">Reference proteome</keyword>
<organism evidence="7 8">
    <name type="scientific">Sulfuriferula plumbiphila</name>
    <dbReference type="NCBI Taxonomy" id="171865"/>
    <lineage>
        <taxon>Bacteria</taxon>
        <taxon>Pseudomonadati</taxon>
        <taxon>Pseudomonadota</taxon>
        <taxon>Betaproteobacteria</taxon>
        <taxon>Nitrosomonadales</taxon>
        <taxon>Sulfuricellaceae</taxon>
        <taxon>Sulfuriferula</taxon>
    </lineage>
</organism>
<dbReference type="GO" id="GO:0005524">
    <property type="term" value="F:ATP binding"/>
    <property type="evidence" value="ECO:0007669"/>
    <property type="project" value="UniProtKB-KW"/>
</dbReference>
<keyword evidence="2" id="KW-0378">Hydrolase</keyword>
<dbReference type="PANTHER" id="PTHR10799">
    <property type="entry name" value="SNF2/RAD54 HELICASE FAMILY"/>
    <property type="match status" value="1"/>
</dbReference>
<evidence type="ECO:0000256" key="3">
    <source>
        <dbReference type="ARBA" id="ARBA00022806"/>
    </source>
</evidence>
<sequence length="947" mass="106583">MAGGGFNVGDWCWLTRQAASCRVIDRQEVWGESAYRVWLPAKDAVVRARASDLAPLDSVRPTVEEILHTTAAAKLLDALEDNLLLAPIQSSVVPLPHQLYALNRAISRDRIRYLLADEVGLGKTIEAGLVLRELKLRGRVKRVLVVAPKGLVRQWQAEMRLHFGEHLQFIEPSELAAFRQWRSGNQGDEDNLWRMHDQVICSLDSVKPMESRRGWSLEQLNNYNRERFEDLISASWDLVIIDEAHRMGGSTEQVARYKLGAALAEASPYLLLLSATPHQGKTDQFLRLMQLLDRDAFPDESSVNRDRVRPFVIRTEKRLSINADGQPLFKPRVTRLQAVAWQARHNAQRRLYEAVTDYVRHGYNQAMAAKQRHIGFLMILMQRLVTSSTAAIRTTLEKRLALLEEPQPQPSLFENTSEEDWADLDGQSQVDLAMQATGWELEKSEVEILLALARETEASGTDAKAEALLELIYKLQQEENDPALKVLLFTEFVPTQAMLANYLESRGFSVATLNGGMDLDARSKAQKAFSQDVRVLISTDAGGEGLNLQFCHVIVNFDMPWNPMRIEQRIGRVDRIGQRHVVRAINFVLEDTVEHRVRQVLEEKLEVIAQQFGVDKASDVMDSAEAEPLFEELFVHGLQNPASIEQECDAVVSQLRETLAESKKSSELLSDAHELEADDARKWRDHPAQFWLERAITSGLAARGGAATKVGKAWRVTWADGSEAAQVCFDARTADENHDIEWVTLEDPRARAVISELPRFVAGQPLPVIRVTGLPDSVSGVWSLWEISLAAEGLNRKRYLPVFTNEEGRAFVPTAKRVWDLLLTETVVVHGVSGTEEAVKWFDAALTAAKAQGERIFTEMLEAHRTRLQEERERADYAFEARQQAIGRIGLPAVREHRRKRLQQEHDARLAALAEAAASVPDLNAVMMVRVSAEVQPGENVRETQST</sequence>
<evidence type="ECO:0000256" key="1">
    <source>
        <dbReference type="ARBA" id="ARBA00022741"/>
    </source>
</evidence>
<dbReference type="InterPro" id="IPR014001">
    <property type="entry name" value="Helicase_ATP-bd"/>
</dbReference>
<dbReference type="PROSITE" id="PS51194">
    <property type="entry name" value="HELICASE_CTER"/>
    <property type="match status" value="1"/>
</dbReference>
<dbReference type="Gene3D" id="3.40.50.10810">
    <property type="entry name" value="Tandem AAA-ATPase domain"/>
    <property type="match status" value="1"/>
</dbReference>
<name>A0A512L8L7_9PROT</name>
<keyword evidence="4" id="KW-0067">ATP-binding</keyword>
<dbReference type="SMART" id="SM00487">
    <property type="entry name" value="DEXDc"/>
    <property type="match status" value="1"/>
</dbReference>
<dbReference type="Gene3D" id="3.40.50.300">
    <property type="entry name" value="P-loop containing nucleotide triphosphate hydrolases"/>
    <property type="match status" value="1"/>
</dbReference>
<gene>
    <name evidence="7" type="ORF">TPL01_19480</name>
</gene>
<dbReference type="InterPro" id="IPR049730">
    <property type="entry name" value="SNF2/RAD54-like_C"/>
</dbReference>
<dbReference type="EMBL" id="BKAD01000019">
    <property type="protein sequence ID" value="GEP30810.1"/>
    <property type="molecule type" value="Genomic_DNA"/>
</dbReference>
<dbReference type="CDD" id="cd18793">
    <property type="entry name" value="SF2_C_SNF"/>
    <property type="match status" value="1"/>
</dbReference>
<keyword evidence="3 7" id="KW-0347">Helicase</keyword>
<dbReference type="AlphaFoldDB" id="A0A512L8L7"/>